<organism evidence="2 3">
    <name type="scientific">Arachidicoccus ginsenosidivorans</name>
    <dbReference type="NCBI Taxonomy" id="496057"/>
    <lineage>
        <taxon>Bacteria</taxon>
        <taxon>Pseudomonadati</taxon>
        <taxon>Bacteroidota</taxon>
        <taxon>Chitinophagia</taxon>
        <taxon>Chitinophagales</taxon>
        <taxon>Chitinophagaceae</taxon>
        <taxon>Arachidicoccus</taxon>
    </lineage>
</organism>
<feature type="domain" description="DUF2383" evidence="1">
    <location>
        <begin position="9"/>
        <end position="106"/>
    </location>
</feature>
<gene>
    <name evidence="2" type="ORF">FSB73_01770</name>
</gene>
<evidence type="ECO:0000259" key="1">
    <source>
        <dbReference type="Pfam" id="PF09537"/>
    </source>
</evidence>
<dbReference type="OrthoDB" id="282393at2"/>
<dbReference type="Proteomes" id="UP000321291">
    <property type="component" value="Chromosome"/>
</dbReference>
<dbReference type="RefSeq" id="WP_146779875.1">
    <property type="nucleotide sequence ID" value="NZ_CP042434.1"/>
</dbReference>
<reference evidence="2 3" key="1">
    <citation type="journal article" date="2017" name="Int. J. Syst. Evol. Microbiol.">
        <title>Arachidicoccus ginsenosidivorans sp. nov., with ginsenoside-converting activity isolated from ginseng cultivating soil.</title>
        <authorList>
            <person name="Siddiqi M.Z."/>
            <person name="Aslam Z."/>
            <person name="Im W.T."/>
        </authorList>
    </citation>
    <scope>NUCLEOTIDE SEQUENCE [LARGE SCALE GENOMIC DNA]</scope>
    <source>
        <strain evidence="2 3">Gsoil 809</strain>
    </source>
</reference>
<dbReference type="KEGG" id="agi:FSB73_01770"/>
<sequence>MENKIKLTSQVNKIVQMHLDRALGYQKARSLTADVSLRDRFEQCMQQSYSFADKLKAAMDLQGLSTKGNPSWYGTIFRAWMTVRVMLSHRKSHRLLHCCLVGEKMIDLNYDLLCSNKYLDFNYPLLKYTFLKQHFSLKNTREDLEAYIELLAPAAPDFIEAKSSYSTVNSLAGNSSNS</sequence>
<proteinExistence type="predicted"/>
<evidence type="ECO:0000313" key="2">
    <source>
        <dbReference type="EMBL" id="QEC70612.1"/>
    </source>
</evidence>
<protein>
    <submittedName>
        <fullName evidence="2">DUF2383 domain-containing protein</fullName>
    </submittedName>
</protein>
<dbReference type="Gene3D" id="1.20.1260.10">
    <property type="match status" value="1"/>
</dbReference>
<dbReference type="EMBL" id="CP042434">
    <property type="protein sequence ID" value="QEC70612.1"/>
    <property type="molecule type" value="Genomic_DNA"/>
</dbReference>
<evidence type="ECO:0000313" key="3">
    <source>
        <dbReference type="Proteomes" id="UP000321291"/>
    </source>
</evidence>
<accession>A0A5B8VI50</accession>
<dbReference type="Pfam" id="PF09537">
    <property type="entry name" value="DUF2383"/>
    <property type="match status" value="1"/>
</dbReference>
<dbReference type="InterPro" id="IPR012347">
    <property type="entry name" value="Ferritin-like"/>
</dbReference>
<dbReference type="AlphaFoldDB" id="A0A5B8VI50"/>
<name>A0A5B8VI50_9BACT</name>
<dbReference type="InterPro" id="IPR019052">
    <property type="entry name" value="DUF2383"/>
</dbReference>
<keyword evidence="3" id="KW-1185">Reference proteome</keyword>